<dbReference type="InterPro" id="IPR001501">
    <property type="entry name" value="Ni-dep_hyd_lsu"/>
</dbReference>
<dbReference type="GO" id="GO:0016151">
    <property type="term" value="F:nickel cation binding"/>
    <property type="evidence" value="ECO:0007669"/>
    <property type="project" value="InterPro"/>
</dbReference>
<dbReference type="Proteomes" id="UP000029669">
    <property type="component" value="Chromosome"/>
</dbReference>
<feature type="binding site" evidence="2">
    <location>
        <position position="360"/>
    </location>
    <ligand>
        <name>Fe cation</name>
        <dbReference type="ChEBI" id="CHEBI:24875"/>
    </ligand>
</feature>
<dbReference type="PANTHER" id="PTHR43485:SF1">
    <property type="entry name" value="FORMATE HYDROGENLYASE SUBUNIT 5-RELATED"/>
    <property type="match status" value="1"/>
</dbReference>
<dbReference type="GO" id="GO:0048038">
    <property type="term" value="F:quinone binding"/>
    <property type="evidence" value="ECO:0007669"/>
    <property type="project" value="InterPro"/>
</dbReference>
<keyword evidence="2" id="KW-0460">Magnesium</keyword>
<keyword evidence="5" id="KW-1185">Reference proteome</keyword>
<dbReference type="GO" id="GO:0016651">
    <property type="term" value="F:oxidoreductase activity, acting on NAD(P)H"/>
    <property type="evidence" value="ECO:0007669"/>
    <property type="project" value="InterPro"/>
</dbReference>
<evidence type="ECO:0000256" key="2">
    <source>
        <dbReference type="PIRSR" id="PIRSR601501-1"/>
    </source>
</evidence>
<dbReference type="InterPro" id="IPR018194">
    <property type="entry name" value="Ni-dep_hyd_lsu_Ni_BS"/>
</dbReference>
<keyword evidence="2" id="KW-0408">Iron</keyword>
<dbReference type="SUPFAM" id="SSF56762">
    <property type="entry name" value="HydB/Nqo4-like"/>
    <property type="match status" value="1"/>
</dbReference>
<dbReference type="GO" id="GO:0051287">
    <property type="term" value="F:NAD binding"/>
    <property type="evidence" value="ECO:0007669"/>
    <property type="project" value="InterPro"/>
</dbReference>
<evidence type="ECO:0000256" key="1">
    <source>
        <dbReference type="ARBA" id="ARBA00023002"/>
    </source>
</evidence>
<evidence type="ECO:0000313" key="5">
    <source>
        <dbReference type="Proteomes" id="UP000029669"/>
    </source>
</evidence>
<keyword evidence="2" id="KW-0533">Nickel</keyword>
<feature type="domain" description="NADH-quinone oxidoreductase subunit D" evidence="3">
    <location>
        <begin position="290"/>
        <end position="363"/>
    </location>
</feature>
<dbReference type="InterPro" id="IPR052197">
    <property type="entry name" value="ComplexI_49kDa-like"/>
</dbReference>
<comment type="cofactor">
    <cofactor evidence="2">
        <name>Fe cation</name>
        <dbReference type="ChEBI" id="CHEBI:24875"/>
    </cofactor>
</comment>
<feature type="domain" description="NADH-quinone oxidoreductase subunit D" evidence="3">
    <location>
        <begin position="121"/>
        <end position="284"/>
    </location>
</feature>
<feature type="binding site" evidence="2">
    <location>
        <position position="70"/>
    </location>
    <ligand>
        <name>Fe cation</name>
        <dbReference type="ChEBI" id="CHEBI:24875"/>
    </ligand>
</feature>
<sequence>MKPMAKYALPIGPIHPALDEPLYFRFEMEGETIKNTEIMFGHVHRGMEKLAMTNTISQNVILCERTCGLCSSNHGLSYCRVMETIGDIKVPERAEYIRVITDELKRIASHAFAVALIAHVIGFDTLFLYAFQEREKVLDLIEAFTGNRFHTSVNVIGGVKRDIDEELANRISKDLEEFKHSWEKVAEIYSTDPNILSRTKNVGVLTKEKAIEYGTMGPIARASGIAFDVRKQSPYLVYDELDFKLITETSGDVYARTMVRIREIFESINLIQQCIKRMPKGPINLGLIPRIPPGEASVRTEAPRGELIYYARTNGTQNPVLVKWRVPSVVNLPSLVEMFKENKIADIPVIVASIDPCISCTER</sequence>
<dbReference type="Pfam" id="PF00374">
    <property type="entry name" value="NiFeSe_Hases"/>
    <property type="match status" value="1"/>
</dbReference>
<dbReference type="PANTHER" id="PTHR43485">
    <property type="entry name" value="HYDROGENASE-4 COMPONENT G"/>
    <property type="match status" value="1"/>
</dbReference>
<dbReference type="STRING" id="2325.TKV_c01310"/>
<dbReference type="GO" id="GO:0008901">
    <property type="term" value="F:ferredoxin hydrogenase activity"/>
    <property type="evidence" value="ECO:0007669"/>
    <property type="project" value="InterPro"/>
</dbReference>
<keyword evidence="1" id="KW-0560">Oxidoreductase</keyword>
<accession>A0A097ANE0</accession>
<dbReference type="Gene3D" id="1.10.645.10">
    <property type="entry name" value="Cytochrome-c3 Hydrogenase, chain B"/>
    <property type="match status" value="1"/>
</dbReference>
<dbReference type="eggNOG" id="COG3261">
    <property type="taxonomic scope" value="Bacteria"/>
</dbReference>
<feature type="binding site" evidence="2">
    <location>
        <position position="48"/>
    </location>
    <ligand>
        <name>Mg(2+)</name>
        <dbReference type="ChEBI" id="CHEBI:18420"/>
    </ligand>
</feature>
<gene>
    <name evidence="4" type="primary">ech1E</name>
    <name evidence="4" type="ORF">TKV_c01310</name>
</gene>
<dbReference type="HOGENOM" id="CLU_015134_1_2_9"/>
<organism evidence="4 5">
    <name type="scientific">Thermoanaerobacter kivui</name>
    <name type="common">Acetogenium kivui</name>
    <dbReference type="NCBI Taxonomy" id="2325"/>
    <lineage>
        <taxon>Bacteria</taxon>
        <taxon>Bacillati</taxon>
        <taxon>Bacillota</taxon>
        <taxon>Clostridia</taxon>
        <taxon>Thermoanaerobacterales</taxon>
        <taxon>Thermoanaerobacteraceae</taxon>
        <taxon>Thermoanaerobacter</taxon>
    </lineage>
</organism>
<dbReference type="Pfam" id="PF00346">
    <property type="entry name" value="Complex1_49kDa"/>
    <property type="match status" value="2"/>
</dbReference>
<keyword evidence="2" id="KW-0479">Metal-binding</keyword>
<feature type="binding site" evidence="2">
    <location>
        <position position="357"/>
    </location>
    <ligand>
        <name>Ni(2+)</name>
        <dbReference type="ChEBI" id="CHEBI:49786"/>
    </ligand>
</feature>
<dbReference type="PROSITE" id="PS00507">
    <property type="entry name" value="NI_HGENASE_L_1"/>
    <property type="match status" value="1"/>
</dbReference>
<dbReference type="EMBL" id="CP009170">
    <property type="protein sequence ID" value="AIS51336.1"/>
    <property type="molecule type" value="Genomic_DNA"/>
</dbReference>
<name>A0A097ANE0_THEKI</name>
<dbReference type="InterPro" id="IPR029014">
    <property type="entry name" value="NiFe-Hase_large"/>
</dbReference>
<evidence type="ECO:0000259" key="3">
    <source>
        <dbReference type="Pfam" id="PF00346"/>
    </source>
</evidence>
<reference evidence="5" key="1">
    <citation type="journal article" date="2015" name="Genome Announc.">
        <title>Whole-Genome Sequences of 80 Environmental and Clinical Isolates of Burkholderia pseudomallei.</title>
        <authorList>
            <person name="Johnson S.L."/>
            <person name="Baker A.L."/>
            <person name="Chain P.S."/>
            <person name="Currie B.J."/>
            <person name="Daligault H.E."/>
            <person name="Davenport K.W."/>
            <person name="Davis C.B."/>
            <person name="Inglis T.J."/>
            <person name="Kaestli M."/>
            <person name="Koren S."/>
            <person name="Mayo M."/>
            <person name="Merritt A.J."/>
            <person name="Price E.P."/>
            <person name="Sarovich D.S."/>
            <person name="Warner J."/>
            <person name="Rosovitz M.J."/>
        </authorList>
    </citation>
    <scope>NUCLEOTIDE SEQUENCE [LARGE SCALE GENOMIC DNA]</scope>
    <source>
        <strain evidence="5">DSM 2030</strain>
    </source>
</reference>
<dbReference type="InterPro" id="IPR001135">
    <property type="entry name" value="NADH_Q_OxRdtase_suD"/>
</dbReference>
<dbReference type="KEGG" id="tki:TKV_c01310"/>
<comment type="cofactor">
    <cofactor evidence="2">
        <name>Ni(2+)</name>
        <dbReference type="ChEBI" id="CHEBI:49786"/>
    </cofactor>
</comment>
<proteinExistence type="predicted"/>
<dbReference type="AlphaFoldDB" id="A0A097ANE0"/>
<feature type="binding site" evidence="2">
    <location>
        <position position="70"/>
    </location>
    <ligand>
        <name>Ni(2+)</name>
        <dbReference type="ChEBI" id="CHEBI:49786"/>
    </ligand>
</feature>
<protein>
    <submittedName>
        <fullName evidence="4">Ech-type complex subunit Ech1E</fullName>
    </submittedName>
</protein>
<feature type="binding site" evidence="2">
    <location>
        <position position="67"/>
    </location>
    <ligand>
        <name>Ni(2+)</name>
        <dbReference type="ChEBI" id="CHEBI:49786"/>
    </ligand>
</feature>
<evidence type="ECO:0000313" key="4">
    <source>
        <dbReference type="EMBL" id="AIS51336.1"/>
    </source>
</evidence>